<dbReference type="PANTHER" id="PTHR34825">
    <property type="entry name" value="CONSERVED PROTEIN, WITH A WEAK D-GALACTARATE DEHYDRATASE/ALTRONATE HYDROLASE DOMAIN"/>
    <property type="match status" value="1"/>
</dbReference>
<sequence>MPPKRKNNEQIKGPTNLKRKIISTTTRGMKKPQITNVGTSDFERLIKRGIYVDKSMLISDFCDANNTISIVLRPRRFGKTTCISMLHRFFECIHEENDDNRNLRKSAFEPLEIANKRPELLDTEFGRYPVIHLNLRDVTRDTWEATMHKVRDVIGEIFRKHAYVLSSLSDVESLEYTRIMKKSPAYREWDSALQKLSMYLTRHYKCIGCIVLIDEYETPMIDNFDTPITSEHHKKYYCHAIDFFKRLYSSLLNNNSNIHKAFVVGVLPVEMHMLLPGVDSLSYDGYVDRFGFTEPEVVQLHSEHVNEDMPSIDNLRDLCGGYWVGKCELYNPRLIIKYITNNRSDYGGNGDYAYTIRHLIFNAKHDTKDRMIKMLNYIRVPRTCRDEIWFDKLVACDDSTLCTLLYHAGYLTIRDGMFEIPNAEVYMQWVFNLVPELCDLSKYETLVDRLISCEIDAFNAEFDAISLKYLSHYMGGWCSERRTDIFYHAFYFGVNAELHRRGYSIVSSSKREPGLVKMYAVPNSATTAAVLIIEIKLPLNKESLEMAANRGIDQIKWDQYISDKIQQIFIFGIAFQGNQSCVSVRICEPIK</sequence>
<keyword evidence="3" id="KW-1185">Reference proteome</keyword>
<proteinExistence type="predicted"/>
<gene>
    <name evidence="2" type="ORF">BC936DRAFT_149461</name>
</gene>
<reference evidence="2 3" key="1">
    <citation type="journal article" date="2018" name="New Phytol.">
        <title>Phylogenomics of Endogonaceae and evolution of mycorrhizas within Mucoromycota.</title>
        <authorList>
            <person name="Chang Y."/>
            <person name="Desiro A."/>
            <person name="Na H."/>
            <person name="Sandor L."/>
            <person name="Lipzen A."/>
            <person name="Clum A."/>
            <person name="Barry K."/>
            <person name="Grigoriev I.V."/>
            <person name="Martin F.M."/>
            <person name="Stajich J.E."/>
            <person name="Smith M.E."/>
            <person name="Bonito G."/>
            <person name="Spatafora J.W."/>
        </authorList>
    </citation>
    <scope>NUCLEOTIDE SEQUENCE [LARGE SCALE GENOMIC DNA]</scope>
    <source>
        <strain evidence="2 3">GMNB39</strain>
    </source>
</reference>
<dbReference type="OrthoDB" id="5584915at2759"/>
<dbReference type="InterPro" id="IPR018631">
    <property type="entry name" value="AAA-ATPase-like_dom"/>
</dbReference>
<evidence type="ECO:0000259" key="1">
    <source>
        <dbReference type="Pfam" id="PF09820"/>
    </source>
</evidence>
<evidence type="ECO:0000313" key="2">
    <source>
        <dbReference type="EMBL" id="RUP44436.1"/>
    </source>
</evidence>
<dbReference type="Proteomes" id="UP000268093">
    <property type="component" value="Unassembled WGS sequence"/>
</dbReference>
<dbReference type="EMBL" id="RBNI01008920">
    <property type="protein sequence ID" value="RUP44436.1"/>
    <property type="molecule type" value="Genomic_DNA"/>
</dbReference>
<feature type="domain" description="AAA-ATPase-like" evidence="1">
    <location>
        <begin position="37"/>
        <end position="272"/>
    </location>
</feature>
<dbReference type="Pfam" id="PF09820">
    <property type="entry name" value="AAA-ATPase_like"/>
    <property type="match status" value="1"/>
</dbReference>
<accession>A0A433D0T2</accession>
<name>A0A433D0T2_9FUNG</name>
<organism evidence="2 3">
    <name type="scientific">Jimgerdemannia flammicorona</name>
    <dbReference type="NCBI Taxonomy" id="994334"/>
    <lineage>
        <taxon>Eukaryota</taxon>
        <taxon>Fungi</taxon>
        <taxon>Fungi incertae sedis</taxon>
        <taxon>Mucoromycota</taxon>
        <taxon>Mucoromycotina</taxon>
        <taxon>Endogonomycetes</taxon>
        <taxon>Endogonales</taxon>
        <taxon>Endogonaceae</taxon>
        <taxon>Jimgerdemannia</taxon>
    </lineage>
</organism>
<dbReference type="PANTHER" id="PTHR34825:SF1">
    <property type="entry name" value="AAA-ATPASE-LIKE DOMAIN-CONTAINING PROTEIN"/>
    <property type="match status" value="1"/>
</dbReference>
<protein>
    <recommendedName>
        <fullName evidence="1">AAA-ATPase-like domain-containing protein</fullName>
    </recommendedName>
</protein>
<dbReference type="AlphaFoldDB" id="A0A433D0T2"/>
<evidence type="ECO:0000313" key="3">
    <source>
        <dbReference type="Proteomes" id="UP000268093"/>
    </source>
</evidence>
<comment type="caution">
    <text evidence="2">The sequence shown here is derived from an EMBL/GenBank/DDBJ whole genome shotgun (WGS) entry which is preliminary data.</text>
</comment>